<dbReference type="InterPro" id="IPR000033">
    <property type="entry name" value="LDLR_classB_rpt"/>
</dbReference>
<dbReference type="SUPFAM" id="SSF63825">
    <property type="entry name" value="YWTD domain"/>
    <property type="match status" value="1"/>
</dbReference>
<feature type="binding site" evidence="5">
    <location>
        <position position="29"/>
    </location>
    <ligand>
        <name>a divalent metal cation</name>
        <dbReference type="ChEBI" id="CHEBI:60240"/>
        <label>1</label>
    </ligand>
</feature>
<feature type="binding site" evidence="5">
    <location>
        <position position="203"/>
    </location>
    <ligand>
        <name>a divalent metal cation</name>
        <dbReference type="ChEBI" id="CHEBI:60240"/>
        <label>2</label>
    </ligand>
</feature>
<keyword evidence="3" id="KW-0378">Hydrolase</keyword>
<dbReference type="InterPro" id="IPR011042">
    <property type="entry name" value="6-blade_b-propeller_TolB-like"/>
</dbReference>
<dbReference type="Pfam" id="PF02126">
    <property type="entry name" value="PTE"/>
    <property type="match status" value="1"/>
</dbReference>
<dbReference type="SMART" id="SM00135">
    <property type="entry name" value="LY"/>
    <property type="match status" value="1"/>
</dbReference>
<dbReference type="Proteomes" id="UP000728032">
    <property type="component" value="Unassembled WGS sequence"/>
</dbReference>
<keyword evidence="8" id="KW-1185">Reference proteome</keyword>
<accession>A0A7R9LPK8</accession>
<evidence type="ECO:0000313" key="8">
    <source>
        <dbReference type="Proteomes" id="UP000728032"/>
    </source>
</evidence>
<comment type="similarity">
    <text evidence="6">Belongs to the metallo-dependent hydrolases superfamily. Phosphotriesterase family.</text>
</comment>
<dbReference type="GO" id="GO:0008270">
    <property type="term" value="F:zinc ion binding"/>
    <property type="evidence" value="ECO:0007669"/>
    <property type="project" value="InterPro"/>
</dbReference>
<dbReference type="InterPro" id="IPR032466">
    <property type="entry name" value="Metal_Hydrolase"/>
</dbReference>
<feature type="binding site" evidence="5">
    <location>
        <position position="171"/>
    </location>
    <ligand>
        <name>a divalent metal cation</name>
        <dbReference type="ChEBI" id="CHEBI:60240"/>
        <label>2</label>
    </ligand>
</feature>
<dbReference type="InterPro" id="IPR017947">
    <property type="entry name" value="AryldialkylPase_Zn-BS"/>
</dbReference>
<dbReference type="EMBL" id="OC916880">
    <property type="protein sequence ID" value="CAD7645527.1"/>
    <property type="molecule type" value="Genomic_DNA"/>
</dbReference>
<evidence type="ECO:0000256" key="1">
    <source>
        <dbReference type="ARBA" id="ARBA00020475"/>
    </source>
</evidence>
<feature type="binding site" evidence="5">
    <location>
        <position position="171"/>
    </location>
    <ligand>
        <name>a divalent metal cation</name>
        <dbReference type="ChEBI" id="CHEBI:60240"/>
        <label>1</label>
    </ligand>
</feature>
<dbReference type="AlphaFoldDB" id="A0A7R9LPK8"/>
<dbReference type="SUPFAM" id="SSF51556">
    <property type="entry name" value="Metallo-dependent hydrolases"/>
    <property type="match status" value="1"/>
</dbReference>
<dbReference type="PANTHER" id="PTHR10819:SF3">
    <property type="entry name" value="PHOSPHOTRIESTERASE-RELATED PROTEIN"/>
    <property type="match status" value="1"/>
</dbReference>
<feature type="binding site" evidence="5">
    <location>
        <position position="27"/>
    </location>
    <ligand>
        <name>a divalent metal cation</name>
        <dbReference type="ChEBI" id="CHEBI:60240"/>
        <label>1</label>
    </ligand>
</feature>
<feature type="binding site" evidence="5">
    <location>
        <position position="232"/>
    </location>
    <ligand>
        <name>a divalent metal cation</name>
        <dbReference type="ChEBI" id="CHEBI:60240"/>
        <label>2</label>
    </ligand>
</feature>
<dbReference type="PANTHER" id="PTHR10819">
    <property type="entry name" value="PHOSPHOTRIESTERASE-RELATED"/>
    <property type="match status" value="1"/>
</dbReference>
<feature type="binding site" evidence="5">
    <location>
        <position position="299"/>
    </location>
    <ligand>
        <name>a divalent metal cation</name>
        <dbReference type="ChEBI" id="CHEBI:60240"/>
        <label>1</label>
    </ligand>
</feature>
<gene>
    <name evidence="7" type="ORF">ONB1V03_LOCUS5254</name>
</gene>
<comment type="caution">
    <text evidence="6">Lacks conserved residue(s) required for the propagation of feature annotation.</text>
</comment>
<evidence type="ECO:0000313" key="7">
    <source>
        <dbReference type="EMBL" id="CAD7645527.1"/>
    </source>
</evidence>
<proteinExistence type="inferred from homology"/>
<reference evidence="7" key="1">
    <citation type="submission" date="2020-11" db="EMBL/GenBank/DDBJ databases">
        <authorList>
            <person name="Tran Van P."/>
        </authorList>
    </citation>
    <scope>NUCLEOTIDE SEQUENCE</scope>
</reference>
<keyword evidence="2 5" id="KW-0479">Metal-binding</keyword>
<evidence type="ECO:0000256" key="2">
    <source>
        <dbReference type="ARBA" id="ARBA00022723"/>
    </source>
</evidence>
<dbReference type="Gene3D" id="2.120.10.30">
    <property type="entry name" value="TolB, C-terminal domain"/>
    <property type="match status" value="1"/>
</dbReference>
<protein>
    <recommendedName>
        <fullName evidence="1">Phosphotriesterase-related protein</fullName>
    </recommendedName>
    <alternativeName>
        <fullName evidence="4">Parathion hydrolase-related protein</fullName>
    </alternativeName>
</protein>
<evidence type="ECO:0000256" key="6">
    <source>
        <dbReference type="PROSITE-ProRule" id="PRU00679"/>
    </source>
</evidence>
<dbReference type="Gene3D" id="3.20.20.140">
    <property type="entry name" value="Metal-dependent hydrolases"/>
    <property type="match status" value="1"/>
</dbReference>
<organism evidence="7">
    <name type="scientific">Oppiella nova</name>
    <dbReference type="NCBI Taxonomy" id="334625"/>
    <lineage>
        <taxon>Eukaryota</taxon>
        <taxon>Metazoa</taxon>
        <taxon>Ecdysozoa</taxon>
        <taxon>Arthropoda</taxon>
        <taxon>Chelicerata</taxon>
        <taxon>Arachnida</taxon>
        <taxon>Acari</taxon>
        <taxon>Acariformes</taxon>
        <taxon>Sarcoptiformes</taxon>
        <taxon>Oribatida</taxon>
        <taxon>Brachypylina</taxon>
        <taxon>Oppioidea</taxon>
        <taxon>Oppiidae</taxon>
        <taxon>Oppiella</taxon>
    </lineage>
</organism>
<dbReference type="EMBL" id="CAJPVJ010002055">
    <property type="protein sequence ID" value="CAG2165716.1"/>
    <property type="molecule type" value="Genomic_DNA"/>
</dbReference>
<name>A0A7R9LPK8_9ACAR</name>
<sequence>MSELPKGMIQTVCGPIDPANLGSTLCHEHLYHEIDGKPFHPRPPNSIHEKLNSSSINAENLWWTTFHPYSHRDNLNYRDREIMNIITDEMKFLKLNGGDSVVEVTTFGKSLPELKAMSVKSGVNIIAGAGFYVESAMPSHVVQYTTEQIYNEIQSDLLVGVNGIKCGVIGEIASDWPINPFERRALVASAQVQHELGVPVILHPGRNPDAPTEIMRIFLESGGKADKTVMSHLDRTLNDEELLEFARIGCLSEFDLFGSECSYYELSDAFDMPNDATRIRRLKLLIDNGFGHRITISHDIHTKHRLMKYGGHGFSHIHMNVVPKMKMRGYSDQHITDILVNNPKQWLTLVKMDKLKTSKNGISFRDTDVLMNTTGANVENVLGIKKTTLLVKLNKSESIRLSIDWIHNLIFYNFNDKIIAFNLTQPLYGYIVVNEMIFNSILDLCVNPLDSQLFWSVSDNSFNRRGKIMRASEDGSNQTLLIDTDIKEPITLAIDLVIKRLYWIDRALFQIYSIDFNGNDLKSIHKSHQLFKLSFYMIVFHDDIYWSNYYHSSILKMNKFGLNNTQISYLVRTETGSDIESIRIIDPYLQPYSTNRCLHSKCSHLCLPMSDRQYHCVCPQINFNTHLYPNIDCVDKLNERLRATQRSLPQFKPIEFEMINSETYRLINSNPLISTDMSVGMDSQNPNFDHQTDNSYK</sequence>
<dbReference type="OrthoDB" id="9998343at2759"/>
<dbReference type="GO" id="GO:0016788">
    <property type="term" value="F:hydrolase activity, acting on ester bonds"/>
    <property type="evidence" value="ECO:0007669"/>
    <property type="project" value="InterPro"/>
</dbReference>
<dbReference type="PROSITE" id="PS51347">
    <property type="entry name" value="PHOSPHOTRIESTERASE_2"/>
    <property type="match status" value="1"/>
</dbReference>
<comment type="cofactor">
    <cofactor evidence="5">
        <name>a divalent metal cation</name>
        <dbReference type="ChEBI" id="CHEBI:60240"/>
    </cofactor>
    <text evidence="5">Binds 2 divalent metal cations per subunit.</text>
</comment>
<evidence type="ECO:0000256" key="5">
    <source>
        <dbReference type="PIRSR" id="PIRSR601559-52"/>
    </source>
</evidence>
<evidence type="ECO:0000256" key="3">
    <source>
        <dbReference type="ARBA" id="ARBA00022801"/>
    </source>
</evidence>
<evidence type="ECO:0000256" key="4">
    <source>
        <dbReference type="ARBA" id="ARBA00029607"/>
    </source>
</evidence>
<dbReference type="InterPro" id="IPR001559">
    <property type="entry name" value="Phosphotriesterase"/>
</dbReference>
<dbReference type="PROSITE" id="PS01322">
    <property type="entry name" value="PHOSPHOTRIESTERASE_1"/>
    <property type="match status" value="1"/>
</dbReference>